<evidence type="ECO:0000256" key="14">
    <source>
        <dbReference type="ARBA" id="ARBA00038000"/>
    </source>
</evidence>
<gene>
    <name evidence="19" type="ORF">GM415_08850</name>
</gene>
<dbReference type="PANTHER" id="PTHR43152">
    <property type="entry name" value="UVRABC SYSTEM PROTEIN A"/>
    <property type="match status" value="1"/>
</dbReference>
<keyword evidence="10 19" id="KW-0067">ATP-binding</keyword>
<keyword evidence="8" id="KW-0863">Zinc-finger</keyword>
<dbReference type="RefSeq" id="WP_158947451.1">
    <property type="nucleotide sequence ID" value="NZ_CP046400.1"/>
</dbReference>
<dbReference type="InterPro" id="IPR003439">
    <property type="entry name" value="ABC_transporter-like_ATP-bd"/>
</dbReference>
<name>A0A6I6JGD9_9BACT</name>
<evidence type="ECO:0000256" key="10">
    <source>
        <dbReference type="ARBA" id="ARBA00022840"/>
    </source>
</evidence>
<organism evidence="19 20">
    <name type="scientific">Pseudodesulfovibrio cashew</name>
    <dbReference type="NCBI Taxonomy" id="2678688"/>
    <lineage>
        <taxon>Bacteria</taxon>
        <taxon>Pseudomonadati</taxon>
        <taxon>Thermodesulfobacteriota</taxon>
        <taxon>Desulfovibrionia</taxon>
        <taxon>Desulfovibrionales</taxon>
        <taxon>Desulfovibrionaceae</taxon>
    </lineage>
</organism>
<keyword evidence="20" id="KW-1185">Reference proteome</keyword>
<evidence type="ECO:0000256" key="4">
    <source>
        <dbReference type="ARBA" id="ARBA00022737"/>
    </source>
</evidence>
<sequence length="723" mass="80037">MLTLHGIETNNLKSVDVSIPYGKITAVVGGSGAGKTSLAFHTLYALCKNELDTISGIPASLRPKVRDYANLLPTIGLKQKNANVNPRSSVFTYLGLDKLLLPLFLQANPDIKRNILAQNNPANYCLACEGLGVVYRPDPAWIVDLDKPLADKPFLSWNNFLSNHYYSLLEAFCLEHGIDMTKSISQLPPRQQELLLHGADDKQFQVKYKQKNRYRQKRFPFVGAIREIQECCDNLQVPGNRQKAKSYITEQTCPECHGARFAEHLSGYTLNGWMIHDILLSSFDALLPFIQSIPAHEFAVNKLTALVANVVRNNLGYLAPMRSIPSLSGGEFQRLQLASVLSSDFTNLLYVIDEVSSSLHVAEYPNVIAQLQSLKERNSTLVMVEHELEFIEKADNLIALEDGRVIDSTDWLQRQREVSVDRIKVEPRGAMEFTVHDVHNIRHLDVSLPMGCLIGCCGVSGSGKSSFAEAISGRSGVEYISQGTIQGNSNSTVATYLKLMQPIDSFLCKALGAPLKTFLFNNSASQCPGCEGKGYVEQEASFGHAFRSVCEACEGRRYNPEVLAYRFNSLSVHDILTMTVGDLSAAGVFAKSRKIAAKLEDMISIGLGHLTLFRATGELSGGEAQRIKLLSRVKANLKNTFLIIDEPTNGLERHDTKRLIGFLDRLLTKAKGIMVIEHNLFLLKSMDYILEFGPRGGDKGGDIVFQGRIEDMKGSKSILKDFV</sequence>
<comment type="subcellular location">
    <subcellularLocation>
        <location evidence="1">Cytoplasm</location>
    </subcellularLocation>
</comment>
<dbReference type="InterPro" id="IPR027417">
    <property type="entry name" value="P-loop_NTPase"/>
</dbReference>
<keyword evidence="6" id="KW-0227">DNA damage</keyword>
<dbReference type="GO" id="GO:0008270">
    <property type="term" value="F:zinc ion binding"/>
    <property type="evidence" value="ECO:0007669"/>
    <property type="project" value="UniProtKB-KW"/>
</dbReference>
<protein>
    <recommendedName>
        <fullName evidence="15">UvrABC system protein A</fullName>
    </recommendedName>
    <alternativeName>
        <fullName evidence="16">Excinuclease ABC subunit A</fullName>
    </alternativeName>
</protein>
<evidence type="ECO:0000259" key="18">
    <source>
        <dbReference type="Pfam" id="PF17755"/>
    </source>
</evidence>
<evidence type="ECO:0000256" key="5">
    <source>
        <dbReference type="ARBA" id="ARBA00022741"/>
    </source>
</evidence>
<dbReference type="Proteomes" id="UP000428328">
    <property type="component" value="Chromosome"/>
</dbReference>
<dbReference type="KEGG" id="psel:GM415_08850"/>
<dbReference type="GO" id="GO:0016887">
    <property type="term" value="F:ATP hydrolysis activity"/>
    <property type="evidence" value="ECO:0007669"/>
    <property type="project" value="InterPro"/>
</dbReference>
<keyword evidence="12" id="KW-0238">DNA-binding</keyword>
<dbReference type="GO" id="GO:0003677">
    <property type="term" value="F:DNA binding"/>
    <property type="evidence" value="ECO:0007669"/>
    <property type="project" value="UniProtKB-KW"/>
</dbReference>
<evidence type="ECO:0000256" key="15">
    <source>
        <dbReference type="ARBA" id="ARBA00039316"/>
    </source>
</evidence>
<accession>A0A6I6JGD9</accession>
<dbReference type="Gene3D" id="1.20.1580.10">
    <property type="entry name" value="ABC transporter ATPase like domain"/>
    <property type="match status" value="2"/>
</dbReference>
<evidence type="ECO:0000313" key="19">
    <source>
        <dbReference type="EMBL" id="QGY40229.1"/>
    </source>
</evidence>
<feature type="domain" description="UvrA DNA-binding" evidence="18">
    <location>
        <begin position="138"/>
        <end position="233"/>
    </location>
</feature>
<evidence type="ECO:0000256" key="16">
    <source>
        <dbReference type="ARBA" id="ARBA00042156"/>
    </source>
</evidence>
<dbReference type="GO" id="GO:0004518">
    <property type="term" value="F:nuclease activity"/>
    <property type="evidence" value="ECO:0007669"/>
    <property type="project" value="UniProtKB-KW"/>
</dbReference>
<evidence type="ECO:0000259" key="17">
    <source>
        <dbReference type="Pfam" id="PF00005"/>
    </source>
</evidence>
<dbReference type="Pfam" id="PF00005">
    <property type="entry name" value="ABC_tran"/>
    <property type="match status" value="1"/>
</dbReference>
<keyword evidence="11" id="KW-0267">Excision nuclease</keyword>
<evidence type="ECO:0000256" key="6">
    <source>
        <dbReference type="ARBA" id="ARBA00022763"/>
    </source>
</evidence>
<reference evidence="19 20" key="1">
    <citation type="submission" date="2019-11" db="EMBL/GenBank/DDBJ databases">
        <authorList>
            <person name="Zheng R.K."/>
            <person name="Sun C.M."/>
        </authorList>
    </citation>
    <scope>NUCLEOTIDE SEQUENCE [LARGE SCALE GENOMIC DNA]</scope>
    <source>
        <strain evidence="19 20">SRB007</strain>
    </source>
</reference>
<evidence type="ECO:0000256" key="2">
    <source>
        <dbReference type="ARBA" id="ARBA00022490"/>
    </source>
</evidence>
<dbReference type="SUPFAM" id="SSF52540">
    <property type="entry name" value="P-loop containing nucleoside triphosphate hydrolases"/>
    <property type="match status" value="2"/>
</dbReference>
<comment type="similarity">
    <text evidence="14">Belongs to the ABC transporter superfamily. UvrA family.</text>
</comment>
<dbReference type="GO" id="GO:0006281">
    <property type="term" value="P:DNA repair"/>
    <property type="evidence" value="ECO:0007669"/>
    <property type="project" value="UniProtKB-KW"/>
</dbReference>
<dbReference type="GO" id="GO:0005524">
    <property type="term" value="F:ATP binding"/>
    <property type="evidence" value="ECO:0007669"/>
    <property type="project" value="UniProtKB-KW"/>
</dbReference>
<evidence type="ECO:0000256" key="9">
    <source>
        <dbReference type="ARBA" id="ARBA00022833"/>
    </source>
</evidence>
<evidence type="ECO:0000256" key="8">
    <source>
        <dbReference type="ARBA" id="ARBA00022771"/>
    </source>
</evidence>
<dbReference type="Gene3D" id="1.10.8.280">
    <property type="entry name" value="ABC transporter ATPase domain-like"/>
    <property type="match status" value="1"/>
</dbReference>
<dbReference type="Gene3D" id="3.40.50.300">
    <property type="entry name" value="P-loop containing nucleotide triphosphate hydrolases"/>
    <property type="match status" value="2"/>
</dbReference>
<keyword evidence="4" id="KW-0677">Repeat</keyword>
<dbReference type="EMBL" id="CP046400">
    <property type="protein sequence ID" value="QGY40229.1"/>
    <property type="molecule type" value="Genomic_DNA"/>
</dbReference>
<dbReference type="InterPro" id="IPR017871">
    <property type="entry name" value="ABC_transporter-like_CS"/>
</dbReference>
<dbReference type="GO" id="GO:0005737">
    <property type="term" value="C:cytoplasm"/>
    <property type="evidence" value="ECO:0007669"/>
    <property type="project" value="UniProtKB-SubCell"/>
</dbReference>
<proteinExistence type="inferred from homology"/>
<evidence type="ECO:0000256" key="3">
    <source>
        <dbReference type="ARBA" id="ARBA00022723"/>
    </source>
</evidence>
<keyword evidence="9" id="KW-0862">Zinc</keyword>
<dbReference type="AlphaFoldDB" id="A0A6I6JGD9"/>
<evidence type="ECO:0000256" key="12">
    <source>
        <dbReference type="ARBA" id="ARBA00023125"/>
    </source>
</evidence>
<dbReference type="PANTHER" id="PTHR43152:SF3">
    <property type="entry name" value="UVRABC SYSTEM PROTEIN A"/>
    <property type="match status" value="1"/>
</dbReference>
<evidence type="ECO:0000256" key="1">
    <source>
        <dbReference type="ARBA" id="ARBA00004496"/>
    </source>
</evidence>
<evidence type="ECO:0000256" key="7">
    <source>
        <dbReference type="ARBA" id="ARBA00022769"/>
    </source>
</evidence>
<evidence type="ECO:0000256" key="13">
    <source>
        <dbReference type="ARBA" id="ARBA00023204"/>
    </source>
</evidence>
<keyword evidence="5" id="KW-0547">Nucleotide-binding</keyword>
<keyword evidence="7" id="KW-0228">DNA excision</keyword>
<dbReference type="InterPro" id="IPR041552">
    <property type="entry name" value="UvrA_DNA-bd"/>
</dbReference>
<keyword evidence="3" id="KW-0479">Metal-binding</keyword>
<keyword evidence="2" id="KW-0963">Cytoplasm</keyword>
<feature type="domain" description="ABC transporter" evidence="17">
    <location>
        <begin position="442"/>
        <end position="649"/>
    </location>
</feature>
<dbReference type="Pfam" id="PF17755">
    <property type="entry name" value="UvrA_DNA-bind"/>
    <property type="match status" value="1"/>
</dbReference>
<dbReference type="PROSITE" id="PS00211">
    <property type="entry name" value="ABC_TRANSPORTER_1"/>
    <property type="match status" value="1"/>
</dbReference>
<evidence type="ECO:0000313" key="20">
    <source>
        <dbReference type="Proteomes" id="UP000428328"/>
    </source>
</evidence>
<evidence type="ECO:0000256" key="11">
    <source>
        <dbReference type="ARBA" id="ARBA00022881"/>
    </source>
</evidence>
<keyword evidence="13" id="KW-0234">DNA repair</keyword>